<keyword evidence="1" id="KW-0732">Signal</keyword>
<comment type="caution">
    <text evidence="4">The sequence shown here is derived from an EMBL/GenBank/DDBJ whole genome shotgun (WGS) entry which is preliminary data.</text>
</comment>
<evidence type="ECO:0000313" key="4">
    <source>
        <dbReference type="EMBL" id="CAG7645283.1"/>
    </source>
</evidence>
<accession>A0ABN7TPP9</accession>
<proteinExistence type="predicted"/>
<evidence type="ECO:0000313" key="5">
    <source>
        <dbReference type="Proteomes" id="UP000730618"/>
    </source>
</evidence>
<dbReference type="Pfam" id="PF07833">
    <property type="entry name" value="Cu_amine_oxidN1"/>
    <property type="match status" value="1"/>
</dbReference>
<dbReference type="RefSeq" id="WP_218099786.1">
    <property type="nucleotide sequence ID" value="NZ_CAJVCE010000009.1"/>
</dbReference>
<evidence type="ECO:0000259" key="2">
    <source>
        <dbReference type="Pfam" id="PF07833"/>
    </source>
</evidence>
<reference evidence="4 5" key="1">
    <citation type="submission" date="2021-06" db="EMBL/GenBank/DDBJ databases">
        <authorList>
            <person name="Criscuolo A."/>
        </authorList>
    </citation>
    <scope>NUCLEOTIDE SEQUENCE [LARGE SCALE GENOMIC DNA]</scope>
    <source>
        <strain evidence="5">CIP 111802</strain>
    </source>
</reference>
<dbReference type="InterPro" id="IPR013658">
    <property type="entry name" value="SGL"/>
</dbReference>
<sequence length="548" mass="58542">MNHKKRLAAISIMTGSLLFSAAAGAAAESVKSDMAVLIGDTETSFAKQSLLVDSSLYAPYEAAAKQLGAEAKWSAGMKTLTLVKDGNTLEMKAGALSYKMNGLELTSATPLQEIGGSVYIPVRTVFEAFGYQIGYENKTRTVSMQPRISTKPALLVHGITPDGYVTGSEVKVSISAYNHILKDFAQQKEPKAGEGHIHVWLDNEKLDAASAIKVFKNEPVVFRDVKPGKHTLTVQLVGNDHKPVEPEVKQTIPFHSVSLSILKDLDPEKSTGLRIEGVIADEKHRVFTVEMESKKLYRIMADSGKMDILTELPRSATGMAFDAAGNLYIASGGQEGVIFKVNAKDLNGEPFETSRVETFVSGVQGANGLTFDSKGNLYVSGGANGNIYKVTPDGQLSTYQSGIAAERKEQQIVVNGIAFGKDGKLYAANTSSGEVNRFTMNADGSLGAWERVAKSPLLYGADGLNFGPDGAIYVAANERNAIVRVSLDGKVTEVAQNGNQGPLEFPASLHFVGSTLYISNFDQPRGANSPNDPGIGASIAKMEFGSTK</sequence>
<feature type="domain" description="Copper amine oxidase-like N-terminal" evidence="2">
    <location>
        <begin position="42"/>
        <end position="143"/>
    </location>
</feature>
<dbReference type="EC" id="4.2.99.-" evidence="4"/>
<dbReference type="GO" id="GO:0016829">
    <property type="term" value="F:lyase activity"/>
    <property type="evidence" value="ECO:0007669"/>
    <property type="project" value="UniProtKB-KW"/>
</dbReference>
<protein>
    <submittedName>
        <fullName evidence="4">Virginiamycin B lyase</fullName>
        <ecNumber evidence="4">4.2.99.-</ecNumber>
    </submittedName>
</protein>
<gene>
    <name evidence="4" type="primary">vgb_2</name>
    <name evidence="4" type="ORF">PAECIP111802_03478</name>
</gene>
<evidence type="ECO:0000259" key="3">
    <source>
        <dbReference type="Pfam" id="PF08450"/>
    </source>
</evidence>
<feature type="domain" description="SMP-30/Gluconolactonase/LRE-like region" evidence="3">
    <location>
        <begin position="276"/>
        <end position="518"/>
    </location>
</feature>
<feature type="signal peptide" evidence="1">
    <location>
        <begin position="1"/>
        <end position="25"/>
    </location>
</feature>
<dbReference type="InterPro" id="IPR012854">
    <property type="entry name" value="Cu_amine_oxidase-like_N"/>
</dbReference>
<dbReference type="Proteomes" id="UP000730618">
    <property type="component" value="Unassembled WGS sequence"/>
</dbReference>
<dbReference type="PANTHER" id="PTHR47572:SF5">
    <property type="entry name" value="BLR2277 PROTEIN"/>
    <property type="match status" value="1"/>
</dbReference>
<keyword evidence="5" id="KW-1185">Reference proteome</keyword>
<feature type="chain" id="PRO_5045980190" evidence="1">
    <location>
        <begin position="26"/>
        <end position="548"/>
    </location>
</feature>
<name>A0ABN7TPP9_9BACL</name>
<organism evidence="4 5">
    <name type="scientific">Paenibacillus allorhizosphaerae</name>
    <dbReference type="NCBI Taxonomy" id="2849866"/>
    <lineage>
        <taxon>Bacteria</taxon>
        <taxon>Bacillati</taxon>
        <taxon>Bacillota</taxon>
        <taxon>Bacilli</taxon>
        <taxon>Bacillales</taxon>
        <taxon>Paenibacillaceae</taxon>
        <taxon>Paenibacillus</taxon>
    </lineage>
</organism>
<keyword evidence="4" id="KW-0456">Lyase</keyword>
<evidence type="ECO:0000256" key="1">
    <source>
        <dbReference type="SAM" id="SignalP"/>
    </source>
</evidence>
<dbReference type="PANTHER" id="PTHR47572">
    <property type="entry name" value="LIPOPROTEIN-RELATED"/>
    <property type="match status" value="1"/>
</dbReference>
<dbReference type="InterPro" id="IPR051262">
    <property type="entry name" value="SMP-30/CGR1_Lactonase"/>
</dbReference>
<dbReference type="Pfam" id="PF08450">
    <property type="entry name" value="SGL"/>
    <property type="match status" value="1"/>
</dbReference>
<dbReference type="EMBL" id="CAJVCE010000009">
    <property type="protein sequence ID" value="CAG7645283.1"/>
    <property type="molecule type" value="Genomic_DNA"/>
</dbReference>